<dbReference type="InterPro" id="IPR018488">
    <property type="entry name" value="cNMP-bd_CS"/>
</dbReference>
<dbReference type="Gene3D" id="2.60.120.10">
    <property type="entry name" value="Jelly Rolls"/>
    <property type="match status" value="1"/>
</dbReference>
<keyword evidence="7" id="KW-1071">Ligand-gated ion channel</keyword>
<dbReference type="GO" id="GO:0005221">
    <property type="term" value="F:intracellularly cyclic nucleotide-activated monoatomic cation channel activity"/>
    <property type="evidence" value="ECO:0007669"/>
    <property type="project" value="InterPro"/>
</dbReference>
<dbReference type="InterPro" id="IPR000595">
    <property type="entry name" value="cNMP-bd_dom"/>
</dbReference>
<keyword evidence="6" id="KW-0472">Membrane</keyword>
<dbReference type="PANTHER" id="PTHR45638:SF11">
    <property type="entry name" value="CYCLIC NUCLEOTIDE-GATED CATION CHANNEL SUBUNIT A"/>
    <property type="match status" value="1"/>
</dbReference>
<evidence type="ECO:0000256" key="2">
    <source>
        <dbReference type="ARBA" id="ARBA00022448"/>
    </source>
</evidence>
<name>A0A250INV7_9BACT</name>
<dbReference type="SUPFAM" id="SSF51206">
    <property type="entry name" value="cAMP-binding domain-like"/>
    <property type="match status" value="1"/>
</dbReference>
<evidence type="ECO:0000256" key="4">
    <source>
        <dbReference type="ARBA" id="ARBA00022989"/>
    </source>
</evidence>
<dbReference type="PANTHER" id="PTHR45638">
    <property type="entry name" value="CYCLIC NUCLEOTIDE-GATED CATION CHANNEL SUBUNIT A"/>
    <property type="match status" value="1"/>
</dbReference>
<evidence type="ECO:0000256" key="3">
    <source>
        <dbReference type="ARBA" id="ARBA00022692"/>
    </source>
</evidence>
<keyword evidence="8" id="KW-0407">Ion channel</keyword>
<comment type="subcellular location">
    <subcellularLocation>
        <location evidence="1">Membrane</location>
        <topology evidence="1">Multi-pass membrane protein</topology>
    </subcellularLocation>
</comment>
<accession>A0A250INV7</accession>
<evidence type="ECO:0000259" key="9">
    <source>
        <dbReference type="PROSITE" id="PS50042"/>
    </source>
</evidence>
<dbReference type="AlphaFoldDB" id="A0A250INV7"/>
<evidence type="ECO:0000313" key="10">
    <source>
        <dbReference type="EMBL" id="ATB32912.1"/>
    </source>
</evidence>
<organism evidence="10 11">
    <name type="scientific">Melittangium boletus DSM 14713</name>
    <dbReference type="NCBI Taxonomy" id="1294270"/>
    <lineage>
        <taxon>Bacteria</taxon>
        <taxon>Pseudomonadati</taxon>
        <taxon>Myxococcota</taxon>
        <taxon>Myxococcia</taxon>
        <taxon>Myxococcales</taxon>
        <taxon>Cystobacterineae</taxon>
        <taxon>Archangiaceae</taxon>
        <taxon>Melittangium</taxon>
    </lineage>
</organism>
<evidence type="ECO:0000256" key="7">
    <source>
        <dbReference type="ARBA" id="ARBA00023286"/>
    </source>
</evidence>
<evidence type="ECO:0000256" key="1">
    <source>
        <dbReference type="ARBA" id="ARBA00004141"/>
    </source>
</evidence>
<feature type="domain" description="Cyclic nucleotide-binding" evidence="9">
    <location>
        <begin position="279"/>
        <end position="398"/>
    </location>
</feature>
<gene>
    <name evidence="10" type="ORF">MEBOL_006401</name>
</gene>
<protein>
    <recommendedName>
        <fullName evidence="9">Cyclic nucleotide-binding domain-containing protein</fullName>
    </recommendedName>
</protein>
<keyword evidence="2" id="KW-0813">Transport</keyword>
<dbReference type="InterPro" id="IPR014710">
    <property type="entry name" value="RmlC-like_jellyroll"/>
</dbReference>
<evidence type="ECO:0000256" key="8">
    <source>
        <dbReference type="ARBA" id="ARBA00023303"/>
    </source>
</evidence>
<dbReference type="EMBL" id="CP022163">
    <property type="protein sequence ID" value="ATB32912.1"/>
    <property type="molecule type" value="Genomic_DNA"/>
</dbReference>
<dbReference type="Pfam" id="PF00027">
    <property type="entry name" value="cNMP_binding"/>
    <property type="match status" value="1"/>
</dbReference>
<dbReference type="RefSeq" id="WP_095981036.1">
    <property type="nucleotide sequence ID" value="NZ_CP022163.1"/>
</dbReference>
<dbReference type="PROSITE" id="PS50042">
    <property type="entry name" value="CNMP_BINDING_3"/>
    <property type="match status" value="1"/>
</dbReference>
<dbReference type="PROSITE" id="PS00889">
    <property type="entry name" value="CNMP_BINDING_2"/>
    <property type="match status" value="1"/>
</dbReference>
<dbReference type="GO" id="GO:0044877">
    <property type="term" value="F:protein-containing complex binding"/>
    <property type="evidence" value="ECO:0007669"/>
    <property type="project" value="TreeGrafter"/>
</dbReference>
<dbReference type="SMART" id="SM00100">
    <property type="entry name" value="cNMP"/>
    <property type="match status" value="1"/>
</dbReference>
<keyword evidence="5" id="KW-0406">Ion transport</keyword>
<keyword evidence="3" id="KW-0812">Transmembrane</keyword>
<dbReference type="OrthoDB" id="8593536at2"/>
<dbReference type="InterPro" id="IPR050866">
    <property type="entry name" value="CNG_cation_channel"/>
</dbReference>
<dbReference type="Proteomes" id="UP000217289">
    <property type="component" value="Chromosome"/>
</dbReference>
<dbReference type="GO" id="GO:0016020">
    <property type="term" value="C:membrane"/>
    <property type="evidence" value="ECO:0007669"/>
    <property type="project" value="UniProtKB-SubCell"/>
</dbReference>
<keyword evidence="4" id="KW-1133">Transmembrane helix</keyword>
<sequence>MPGVSNSVLVVPSHLSPEARERLTEDLYDVHRRIFDGVERESFARYVVESKATHTWILVHHDEAGRTVGYCAVHLFEKRFAGRPTAVVRMEAGLLRAFRGGHANVRFGLHMILRYLLRNPGQRMFYLGSLVHPSSYSVFTSYCGEVWPRRGTTTPGELLSFMDELAVEFGLERVESSNPLVRHVGWRTRETEMEREYWRCCDKLPVRYFIEANPGYSEGHGLVTLVPLTMTNLLGVLRSMGKRSVHQPFQAMLALAQRTSLGARLFRADVARRLRQSALFSHFDDASLLKLALRAEVVSLSGGQYVFHKGDTSDEMYLLVRGAAYVLMEDGAREKVVDELGHGSLFGEMAMLAGERRSASIQVATHSVLVRIRRSVLMPLWESNAHLRQGLWRMFTERRFDDLARGVARFRHLGRKERLALIHQGEHHELQVGETLALSPGSNLFVVSGVLELEQDGVWVATRGALLLEMTKASRVRANAATRLVVLPRRESVLHPLRAAG</sequence>
<dbReference type="CDD" id="cd00038">
    <property type="entry name" value="CAP_ED"/>
    <property type="match status" value="1"/>
</dbReference>
<evidence type="ECO:0000313" key="11">
    <source>
        <dbReference type="Proteomes" id="UP000217289"/>
    </source>
</evidence>
<reference evidence="10 11" key="1">
    <citation type="submission" date="2017-06" db="EMBL/GenBank/DDBJ databases">
        <authorList>
            <person name="Kim H.J."/>
            <person name="Triplett B.A."/>
        </authorList>
    </citation>
    <scope>NUCLEOTIDE SEQUENCE [LARGE SCALE GENOMIC DNA]</scope>
    <source>
        <strain evidence="10 11">DSM 14713</strain>
    </source>
</reference>
<dbReference type="KEGG" id="mbd:MEBOL_006401"/>
<keyword evidence="11" id="KW-1185">Reference proteome</keyword>
<dbReference type="InterPro" id="IPR018490">
    <property type="entry name" value="cNMP-bd_dom_sf"/>
</dbReference>
<evidence type="ECO:0000256" key="6">
    <source>
        <dbReference type="ARBA" id="ARBA00023136"/>
    </source>
</evidence>
<proteinExistence type="predicted"/>
<evidence type="ECO:0000256" key="5">
    <source>
        <dbReference type="ARBA" id="ARBA00023065"/>
    </source>
</evidence>